<evidence type="ECO:0000313" key="11">
    <source>
        <dbReference type="Proteomes" id="UP000510886"/>
    </source>
</evidence>
<feature type="binding site" evidence="8">
    <location>
        <begin position="221"/>
        <end position="222"/>
    </location>
    <ligand>
        <name>substrate</name>
    </ligand>
</feature>
<feature type="site" description="Could be important to modulate the pK values of the two catalytic cysteine residues" evidence="8">
    <location>
        <position position="168"/>
    </location>
</feature>
<comment type="subunit">
    <text evidence="8">Homodimer.</text>
</comment>
<evidence type="ECO:0000313" key="10">
    <source>
        <dbReference type="EMBL" id="QLL78085.1"/>
    </source>
</evidence>
<dbReference type="PROSITE" id="PS01326">
    <property type="entry name" value="DAP_EPIMERASE"/>
    <property type="match status" value="1"/>
</dbReference>
<dbReference type="PANTHER" id="PTHR31689">
    <property type="entry name" value="DIAMINOPIMELATE EPIMERASE, CHLOROPLASTIC"/>
    <property type="match status" value="1"/>
</dbReference>
<evidence type="ECO:0000256" key="6">
    <source>
        <dbReference type="ARBA" id="ARBA00023235"/>
    </source>
</evidence>
<dbReference type="Proteomes" id="UP000510886">
    <property type="component" value="Chromosome"/>
</dbReference>
<feature type="active site" description="Proton acceptor" evidence="8">
    <location>
        <position position="230"/>
    </location>
</feature>
<comment type="caution">
    <text evidence="8">Lacks conserved residue(s) required for the propagation of feature annotation.</text>
</comment>
<feature type="binding site" evidence="8">
    <location>
        <position position="203"/>
    </location>
    <ligand>
        <name>substrate</name>
    </ligand>
</feature>
<feature type="binding site" evidence="8">
    <location>
        <position position="11"/>
    </location>
    <ligand>
        <name>substrate</name>
    </ligand>
</feature>
<dbReference type="RefSeq" id="WP_180848390.1">
    <property type="nucleotide sequence ID" value="NZ_CALVCX010000042.1"/>
</dbReference>
<evidence type="ECO:0000256" key="3">
    <source>
        <dbReference type="ARBA" id="ARBA00013080"/>
    </source>
</evidence>
<evidence type="ECO:0000256" key="4">
    <source>
        <dbReference type="ARBA" id="ARBA00022605"/>
    </source>
</evidence>
<gene>
    <name evidence="8" type="primary">dapF</name>
    <name evidence="10" type="ORF">GTO87_05395</name>
</gene>
<dbReference type="Pfam" id="PF01678">
    <property type="entry name" value="DAP_epimerase"/>
    <property type="match status" value="2"/>
</dbReference>
<dbReference type="GO" id="GO:0009089">
    <property type="term" value="P:lysine biosynthetic process via diaminopimelate"/>
    <property type="evidence" value="ECO:0007669"/>
    <property type="project" value="UniProtKB-UniRule"/>
</dbReference>
<feature type="binding site" evidence="8">
    <location>
        <begin position="79"/>
        <end position="80"/>
    </location>
    <ligand>
        <name>substrate</name>
    </ligand>
</feature>
<dbReference type="GO" id="GO:0008837">
    <property type="term" value="F:diaminopimelate epimerase activity"/>
    <property type="evidence" value="ECO:0007669"/>
    <property type="project" value="UniProtKB-UniRule"/>
</dbReference>
<dbReference type="PANTHER" id="PTHR31689:SF0">
    <property type="entry name" value="DIAMINOPIMELATE EPIMERASE"/>
    <property type="match status" value="1"/>
</dbReference>
<organism evidence="10 11">
    <name type="scientific">Ligilactobacillus saerimneri</name>
    <dbReference type="NCBI Taxonomy" id="228229"/>
    <lineage>
        <taxon>Bacteria</taxon>
        <taxon>Bacillati</taxon>
        <taxon>Bacillota</taxon>
        <taxon>Bacilli</taxon>
        <taxon>Lactobacillales</taxon>
        <taxon>Lactobacillaceae</taxon>
        <taxon>Ligilactobacillus</taxon>
    </lineage>
</organism>
<dbReference type="HAMAP" id="MF_00197">
    <property type="entry name" value="DAP_epimerase"/>
    <property type="match status" value="1"/>
</dbReference>
<evidence type="ECO:0000256" key="7">
    <source>
        <dbReference type="ARBA" id="ARBA00051712"/>
    </source>
</evidence>
<dbReference type="InterPro" id="IPR018510">
    <property type="entry name" value="DAP_epimerase_AS"/>
</dbReference>
<comment type="catalytic activity">
    <reaction evidence="7 8">
        <text>(2S,6S)-2,6-diaminopimelate = meso-2,6-diaminopimelate</text>
        <dbReference type="Rhea" id="RHEA:15393"/>
        <dbReference type="ChEBI" id="CHEBI:57609"/>
        <dbReference type="ChEBI" id="CHEBI:57791"/>
        <dbReference type="EC" id="5.1.1.7"/>
    </reaction>
</comment>
<reference evidence="10 11" key="1">
    <citation type="submission" date="2020-01" db="EMBL/GenBank/DDBJ databases">
        <title>Complete and circular genome sequences of six lactobacillus isolates from horses.</title>
        <authorList>
            <person name="Hassan H.M."/>
        </authorList>
    </citation>
    <scope>NUCLEOTIDE SEQUENCE [LARGE SCALE GENOMIC DNA]</scope>
    <source>
        <strain evidence="10 11">1A</strain>
    </source>
</reference>
<evidence type="ECO:0000256" key="1">
    <source>
        <dbReference type="ARBA" id="ARBA00005196"/>
    </source>
</evidence>
<proteinExistence type="inferred from homology"/>
<feature type="site" description="Could be important to modulate the pK values of the two catalytic cysteine residues" evidence="8">
    <location>
        <position position="221"/>
    </location>
</feature>
<dbReference type="GO" id="GO:0005829">
    <property type="term" value="C:cytosol"/>
    <property type="evidence" value="ECO:0007669"/>
    <property type="project" value="TreeGrafter"/>
</dbReference>
<evidence type="ECO:0000256" key="9">
    <source>
        <dbReference type="PROSITE-ProRule" id="PRU10125"/>
    </source>
</evidence>
<dbReference type="SUPFAM" id="SSF54506">
    <property type="entry name" value="Diaminopimelate epimerase-like"/>
    <property type="match status" value="2"/>
</dbReference>
<dbReference type="EC" id="5.1.1.7" evidence="3 8"/>
<dbReference type="Gene3D" id="3.10.310.10">
    <property type="entry name" value="Diaminopimelate Epimerase, Chain A, domain 1"/>
    <property type="match status" value="2"/>
</dbReference>
<dbReference type="InterPro" id="IPR001653">
    <property type="entry name" value="DAP_epimerase_DapF"/>
</dbReference>
<evidence type="ECO:0000256" key="8">
    <source>
        <dbReference type="HAMAP-Rule" id="MF_00197"/>
    </source>
</evidence>
<sequence>MQLLKVHGSENDFFILDEESLEQTITDQELRELARKLCDRKNGLHGGADGVLYVTRGHEGTNGRMRVINADGSEASMCGNGIRTVARYLSEKTGRDDFKIQTMYADLEVKRTEPFAAGVPAFAAEISPVSFAASDLGMHIGKEQLLNDYIPELSTTIKFSAVAVPNPHLIAFVDHETISGDKLGEIGRYLNDGQNPLFPDGVNVSFIEILGPNKLFVRTFERGVGYTNACGTGMSASSLIYFLVHGEQTGLEQTIQVINPGGMVKTIIHQKPDQSYWISLIGNATETATVELPVAEALAGDFTHVIWTDTGEQTAYKQFVTALKEGK</sequence>
<keyword evidence="5 8" id="KW-0457">Lysine biosynthesis</keyword>
<feature type="active site" evidence="9">
    <location>
        <position position="78"/>
    </location>
</feature>
<comment type="subcellular location">
    <subcellularLocation>
        <location evidence="8">Cytoplasm</location>
    </subcellularLocation>
</comment>
<feature type="active site" description="Proton donor" evidence="8">
    <location>
        <position position="78"/>
    </location>
</feature>
<dbReference type="KEGG" id="lsw:GTO87_05395"/>
<comment type="pathway">
    <text evidence="1 8">Amino-acid biosynthesis; L-lysine biosynthesis via DAP pathway; DL-2,6-diaminopimelate from LL-2,6-diaminopimelate: step 1/1.</text>
</comment>
<comment type="function">
    <text evidence="8">Catalyzes the stereoinversion of LL-2,6-diaminopimelate (L,L-DAP) to meso-diaminopimelate (meso-DAP), a precursor of L-lysine and an essential component of the bacterial peptidoglycan.</text>
</comment>
<evidence type="ECO:0000256" key="2">
    <source>
        <dbReference type="ARBA" id="ARBA00010219"/>
    </source>
</evidence>
<feature type="binding site" evidence="8">
    <location>
        <position position="69"/>
    </location>
    <ligand>
        <name>substrate</name>
    </ligand>
</feature>
<keyword evidence="6 8" id="KW-0413">Isomerase</keyword>
<accession>A0A7H9ELN1</accession>
<dbReference type="UniPathway" id="UPA00034">
    <property type="reaction ID" value="UER00025"/>
</dbReference>
<dbReference type="EMBL" id="CP047418">
    <property type="protein sequence ID" value="QLL78085.1"/>
    <property type="molecule type" value="Genomic_DNA"/>
</dbReference>
<feature type="binding site" evidence="8">
    <location>
        <begin position="231"/>
        <end position="232"/>
    </location>
    <ligand>
        <name>substrate</name>
    </ligand>
</feature>
<evidence type="ECO:0000256" key="5">
    <source>
        <dbReference type="ARBA" id="ARBA00023154"/>
    </source>
</evidence>
<dbReference type="AlphaFoldDB" id="A0A7H9ELN1"/>
<protein>
    <recommendedName>
        <fullName evidence="3 8">Diaminopimelate epimerase</fullName>
        <shortName evidence="8">DAP epimerase</shortName>
        <ecNumber evidence="3 8">5.1.1.7</ecNumber>
    </recommendedName>
    <alternativeName>
        <fullName evidence="8">PLP-independent amino acid racemase</fullName>
    </alternativeName>
</protein>
<name>A0A7H9ELN1_9LACO</name>
<keyword evidence="4 8" id="KW-0028">Amino-acid biosynthesis</keyword>
<keyword evidence="8" id="KW-0963">Cytoplasm</keyword>
<feature type="binding site" evidence="8">
    <location>
        <position position="166"/>
    </location>
    <ligand>
        <name>substrate</name>
    </ligand>
</feature>
<comment type="similarity">
    <text evidence="2 8">Belongs to the diaminopimelate epimerase family.</text>
</comment>
<dbReference type="NCBIfam" id="TIGR00652">
    <property type="entry name" value="DapF"/>
    <property type="match status" value="1"/>
</dbReference>